<keyword evidence="5" id="KW-0539">Nucleus</keyword>
<feature type="region of interest" description="Disordered" evidence="6">
    <location>
        <begin position="1"/>
        <end position="32"/>
    </location>
</feature>
<evidence type="ECO:0000256" key="3">
    <source>
        <dbReference type="ARBA" id="ARBA00023125"/>
    </source>
</evidence>
<keyword evidence="2" id="KW-0805">Transcription regulation</keyword>
<gene>
    <name evidence="7" type="ORF">IAR55_002582</name>
</gene>
<dbReference type="PANTHER" id="PTHR31845:SF17">
    <property type="entry name" value="ZN(II)2CYS6 TRANSCRIPTION FACTOR (EUROFUNG)"/>
    <property type="match status" value="1"/>
</dbReference>
<evidence type="ECO:0000256" key="4">
    <source>
        <dbReference type="ARBA" id="ARBA00023163"/>
    </source>
</evidence>
<organism evidence="7 8">
    <name type="scientific">Kwoniella newhampshirensis</name>
    <dbReference type="NCBI Taxonomy" id="1651941"/>
    <lineage>
        <taxon>Eukaryota</taxon>
        <taxon>Fungi</taxon>
        <taxon>Dikarya</taxon>
        <taxon>Basidiomycota</taxon>
        <taxon>Agaricomycotina</taxon>
        <taxon>Tremellomycetes</taxon>
        <taxon>Tremellales</taxon>
        <taxon>Cryptococcaceae</taxon>
        <taxon>Kwoniella</taxon>
    </lineage>
</organism>
<keyword evidence="4" id="KW-0804">Transcription</keyword>
<evidence type="ECO:0000313" key="8">
    <source>
        <dbReference type="Proteomes" id="UP001388673"/>
    </source>
</evidence>
<feature type="region of interest" description="Disordered" evidence="6">
    <location>
        <begin position="187"/>
        <end position="235"/>
    </location>
</feature>
<evidence type="ECO:0000313" key="7">
    <source>
        <dbReference type="EMBL" id="KAK8861759.1"/>
    </source>
</evidence>
<dbReference type="KEGG" id="kne:92179840"/>
<comment type="subcellular location">
    <subcellularLocation>
        <location evidence="1">Nucleus</location>
    </subcellularLocation>
</comment>
<dbReference type="GeneID" id="92179840"/>
<evidence type="ECO:0000256" key="5">
    <source>
        <dbReference type="ARBA" id="ARBA00023242"/>
    </source>
</evidence>
<dbReference type="GO" id="GO:0000976">
    <property type="term" value="F:transcription cis-regulatory region binding"/>
    <property type="evidence" value="ECO:0007669"/>
    <property type="project" value="TreeGrafter"/>
</dbReference>
<accession>A0AAW0Z1W3</accession>
<evidence type="ECO:0000256" key="6">
    <source>
        <dbReference type="SAM" id="MobiDB-lite"/>
    </source>
</evidence>
<evidence type="ECO:0000256" key="2">
    <source>
        <dbReference type="ARBA" id="ARBA00023015"/>
    </source>
</evidence>
<feature type="compositionally biased region" description="Low complexity" evidence="6">
    <location>
        <begin position="670"/>
        <end position="681"/>
    </location>
</feature>
<keyword evidence="3" id="KW-0238">DNA-binding</keyword>
<feature type="compositionally biased region" description="Polar residues" evidence="6">
    <location>
        <begin position="658"/>
        <end position="669"/>
    </location>
</feature>
<dbReference type="InterPro" id="IPR051089">
    <property type="entry name" value="prtT"/>
</dbReference>
<reference evidence="7 8" key="1">
    <citation type="journal article" date="2024" name="bioRxiv">
        <title>Comparative genomics of Cryptococcus and Kwoniella reveals pathogenesis evolution and contrasting karyotype dynamics via intercentromeric recombination or chromosome fusion.</title>
        <authorList>
            <person name="Coelho M.A."/>
            <person name="David-Palma M."/>
            <person name="Shea T."/>
            <person name="Bowers K."/>
            <person name="McGinley-Smith S."/>
            <person name="Mohammad A.W."/>
            <person name="Gnirke A."/>
            <person name="Yurkov A.M."/>
            <person name="Nowrousian M."/>
            <person name="Sun S."/>
            <person name="Cuomo C.A."/>
            <person name="Heitman J."/>
        </authorList>
    </citation>
    <scope>NUCLEOTIDE SEQUENCE [LARGE SCALE GENOMIC DNA]</scope>
    <source>
        <strain evidence="7 8">CBS 13917</strain>
    </source>
</reference>
<protein>
    <recommendedName>
        <fullName evidence="9">Transcription factor domain-containing protein</fullName>
    </recommendedName>
</protein>
<dbReference type="CDD" id="cd12148">
    <property type="entry name" value="fungal_TF_MHR"/>
    <property type="match status" value="1"/>
</dbReference>
<keyword evidence="8" id="KW-1185">Reference proteome</keyword>
<dbReference type="Proteomes" id="UP001388673">
    <property type="component" value="Unassembled WGS sequence"/>
</dbReference>
<evidence type="ECO:0008006" key="9">
    <source>
        <dbReference type="Google" id="ProtNLM"/>
    </source>
</evidence>
<name>A0AAW0Z1W3_9TREE</name>
<proteinExistence type="predicted"/>
<sequence length="774" mass="85707">MASPSNDDERSSANEPLPPGRKRKPRPSRGVKNKVVALETQMQQVQNSLQNVTHLLQRVVAAGLPAVTTIPVRPAPAENTSHSLSLPNTESSLEQIRSLEQWVQQIHTNNTTASTTSTIHVPLSVTNPVNQVRPRPQPSSTSHSGYRLSDEEGSGESSTGEGADGSGEEGGLSLMRDMLRKEESARLRADGHLSHRERESNSSSHSEQPDDLREVNLMGRKRKRSSTRAAVLQRGTTRRSLSDPVDLGLCDEVQGKELFDLFFQGAHSFMPVYDPSQDTWQSLRRRSPFSIAAILFVGKRIQDAGKPESELQRRLREHAENIGKTTLFSPIASIEALQAMIILASWGDTGWRPGSHAISIAFDMELYKCLPRLAERWDAWGEGMTPSEQVSSKSLVVGARLWLLVAKMAIEMAYNFGRPLGVNEYDVLTHSHALLNHPSGLPSDSRIIAACELLLLRLPLHKIFIGEQEGLQDLDRALQIFNEGAQAWEIRWQQYYLRRGVPQEDILVSDLTTQRCFGTVLSNSCLLRDIRGPSDVDKIPPYRRRWILASLDNARLIAGRILSTEKDKLLHANHYSHVALASVCRIYIRLASLFPDAVDMRRTAKDLTQLADVLAQFPGLHFAQRLRYVINKARTRSVFPPETRPTSPRQTWGEPRTAPSTAVHPTTYNQTSHPMPTSTTMTGGGGQGQGQSPFDFDLFAAERLLNQVPSHMTWDPPHQDQGGTMGSTNPGGWDLAVGSVTFSAHDTSSFGPSGQTSFLSWLDFPALGEILPAL</sequence>
<dbReference type="EMBL" id="JBCAWK010000004">
    <property type="protein sequence ID" value="KAK8861759.1"/>
    <property type="molecule type" value="Genomic_DNA"/>
</dbReference>
<evidence type="ECO:0000256" key="1">
    <source>
        <dbReference type="ARBA" id="ARBA00004123"/>
    </source>
</evidence>
<dbReference type="PANTHER" id="PTHR31845">
    <property type="entry name" value="FINGER DOMAIN PROTEIN, PUTATIVE-RELATED"/>
    <property type="match status" value="1"/>
</dbReference>
<dbReference type="RefSeq" id="XP_066804384.1">
    <property type="nucleotide sequence ID" value="XM_066945695.1"/>
</dbReference>
<feature type="region of interest" description="Disordered" evidence="6">
    <location>
        <begin position="110"/>
        <end position="171"/>
    </location>
</feature>
<feature type="compositionally biased region" description="Basic and acidic residues" evidence="6">
    <location>
        <begin position="187"/>
        <end position="200"/>
    </location>
</feature>
<dbReference type="GO" id="GO:0000981">
    <property type="term" value="F:DNA-binding transcription factor activity, RNA polymerase II-specific"/>
    <property type="evidence" value="ECO:0007669"/>
    <property type="project" value="TreeGrafter"/>
</dbReference>
<feature type="region of interest" description="Disordered" evidence="6">
    <location>
        <begin position="638"/>
        <end position="688"/>
    </location>
</feature>
<feature type="compositionally biased region" description="Basic residues" evidence="6">
    <location>
        <begin position="20"/>
        <end position="32"/>
    </location>
</feature>
<dbReference type="GO" id="GO:0005634">
    <property type="term" value="C:nucleus"/>
    <property type="evidence" value="ECO:0007669"/>
    <property type="project" value="UniProtKB-SubCell"/>
</dbReference>
<dbReference type="AlphaFoldDB" id="A0AAW0Z1W3"/>
<comment type="caution">
    <text evidence="7">The sequence shown here is derived from an EMBL/GenBank/DDBJ whole genome shotgun (WGS) entry which is preliminary data.</text>
</comment>